<evidence type="ECO:0000256" key="2">
    <source>
        <dbReference type="ARBA" id="ARBA00023125"/>
    </source>
</evidence>
<evidence type="ECO:0000256" key="3">
    <source>
        <dbReference type="ARBA" id="ARBA00023163"/>
    </source>
</evidence>
<evidence type="ECO:0000259" key="5">
    <source>
        <dbReference type="PROSITE" id="PS50977"/>
    </source>
</evidence>
<dbReference type="GO" id="GO:0003700">
    <property type="term" value="F:DNA-binding transcription factor activity"/>
    <property type="evidence" value="ECO:0007669"/>
    <property type="project" value="TreeGrafter"/>
</dbReference>
<reference evidence="6 7" key="1">
    <citation type="submission" date="2018-07" db="EMBL/GenBank/DDBJ databases">
        <title>Genome sequence of Rhodococcus rhodnii ATCC 35071 from Rhodnius prolixus.</title>
        <authorList>
            <person name="Patel V."/>
            <person name="Vogel K.J."/>
        </authorList>
    </citation>
    <scope>NUCLEOTIDE SEQUENCE [LARGE SCALE GENOMIC DNA]</scope>
    <source>
        <strain evidence="6 7">ATCC 35071</strain>
    </source>
</reference>
<evidence type="ECO:0000256" key="4">
    <source>
        <dbReference type="PROSITE-ProRule" id="PRU00335"/>
    </source>
</evidence>
<keyword evidence="1" id="KW-0805">Transcription regulation</keyword>
<keyword evidence="3" id="KW-0804">Transcription</keyword>
<dbReference type="InterPro" id="IPR036271">
    <property type="entry name" value="Tet_transcr_reg_TetR-rel_C_sf"/>
</dbReference>
<proteinExistence type="predicted"/>
<evidence type="ECO:0000313" key="7">
    <source>
        <dbReference type="Proteomes" id="UP000471120"/>
    </source>
</evidence>
<feature type="domain" description="HTH tetR-type" evidence="5">
    <location>
        <begin position="20"/>
        <end position="80"/>
    </location>
</feature>
<dbReference type="InterPro" id="IPR009057">
    <property type="entry name" value="Homeodomain-like_sf"/>
</dbReference>
<comment type="caution">
    <text evidence="6">The sequence shown here is derived from an EMBL/GenBank/DDBJ whole genome shotgun (WGS) entry which is preliminary data.</text>
</comment>
<evidence type="ECO:0000256" key="1">
    <source>
        <dbReference type="ARBA" id="ARBA00023015"/>
    </source>
</evidence>
<accession>A0A6P2CG91</accession>
<dbReference type="SUPFAM" id="SSF48498">
    <property type="entry name" value="Tetracyclin repressor-like, C-terminal domain"/>
    <property type="match status" value="1"/>
</dbReference>
<dbReference type="InterPro" id="IPR050109">
    <property type="entry name" value="HTH-type_TetR-like_transc_reg"/>
</dbReference>
<name>A0A6P2CG91_9NOCA</name>
<dbReference type="PANTHER" id="PTHR30055:SF234">
    <property type="entry name" value="HTH-TYPE TRANSCRIPTIONAL REGULATOR BETI"/>
    <property type="match status" value="1"/>
</dbReference>
<feature type="DNA-binding region" description="H-T-H motif" evidence="4">
    <location>
        <begin position="43"/>
        <end position="62"/>
    </location>
</feature>
<sequence>MNEIAPRRTYTSPLREAAAQRTRDAIVAAAAALFAGKGYAGTTIAEIAREAGVAVRTVHTACPGGKFGLFREALDAASSLPPVRDPAAEGDVVERVVGYSVDVLERTGPLLSAAIEASGADPVMREFAEETIRDTRENAATIAEGLAASNLLRAEVSVDRAADVLFAVVSPQMHDMLRRRCAWSVTDYREFVVRTLRSAVLHP</sequence>
<dbReference type="PROSITE" id="PS50977">
    <property type="entry name" value="HTH_TETR_2"/>
    <property type="match status" value="1"/>
</dbReference>
<dbReference type="Gene3D" id="1.10.357.10">
    <property type="entry name" value="Tetracycline Repressor, domain 2"/>
    <property type="match status" value="1"/>
</dbReference>
<dbReference type="RefSeq" id="WP_010836219.1">
    <property type="nucleotide sequence ID" value="NZ_QRCM01000001.1"/>
</dbReference>
<dbReference type="InterPro" id="IPR001647">
    <property type="entry name" value="HTH_TetR"/>
</dbReference>
<protein>
    <submittedName>
        <fullName evidence="6">TetR family transcriptional regulator</fullName>
    </submittedName>
</protein>
<dbReference type="PANTHER" id="PTHR30055">
    <property type="entry name" value="HTH-TYPE TRANSCRIPTIONAL REGULATOR RUTR"/>
    <property type="match status" value="1"/>
</dbReference>
<dbReference type="GO" id="GO:0000976">
    <property type="term" value="F:transcription cis-regulatory region binding"/>
    <property type="evidence" value="ECO:0007669"/>
    <property type="project" value="TreeGrafter"/>
</dbReference>
<dbReference type="Proteomes" id="UP000471120">
    <property type="component" value="Unassembled WGS sequence"/>
</dbReference>
<evidence type="ECO:0000313" key="6">
    <source>
        <dbReference type="EMBL" id="TXG91382.1"/>
    </source>
</evidence>
<dbReference type="SUPFAM" id="SSF46689">
    <property type="entry name" value="Homeodomain-like"/>
    <property type="match status" value="1"/>
</dbReference>
<dbReference type="Pfam" id="PF00440">
    <property type="entry name" value="TetR_N"/>
    <property type="match status" value="1"/>
</dbReference>
<organism evidence="6 7">
    <name type="scientific">Rhodococcus rhodnii</name>
    <dbReference type="NCBI Taxonomy" id="38312"/>
    <lineage>
        <taxon>Bacteria</taxon>
        <taxon>Bacillati</taxon>
        <taxon>Actinomycetota</taxon>
        <taxon>Actinomycetes</taxon>
        <taxon>Mycobacteriales</taxon>
        <taxon>Nocardiaceae</taxon>
        <taxon>Rhodococcus</taxon>
    </lineage>
</organism>
<keyword evidence="2 4" id="KW-0238">DNA-binding</keyword>
<gene>
    <name evidence="6" type="ORF">DW322_15630</name>
</gene>
<dbReference type="EMBL" id="QRCM01000001">
    <property type="protein sequence ID" value="TXG91382.1"/>
    <property type="molecule type" value="Genomic_DNA"/>
</dbReference>
<dbReference type="Gene3D" id="1.10.10.60">
    <property type="entry name" value="Homeodomain-like"/>
    <property type="match status" value="1"/>
</dbReference>
<dbReference type="AlphaFoldDB" id="A0A6P2CG91"/>